<evidence type="ECO:0000256" key="1">
    <source>
        <dbReference type="SAM" id="Coils"/>
    </source>
</evidence>
<proteinExistence type="predicted"/>
<feature type="coiled-coil region" evidence="1">
    <location>
        <begin position="15"/>
        <end position="42"/>
    </location>
</feature>
<organism evidence="2 3">
    <name type="scientific">Carya illinoinensis</name>
    <name type="common">Pecan</name>
    <dbReference type="NCBI Taxonomy" id="32201"/>
    <lineage>
        <taxon>Eukaryota</taxon>
        <taxon>Viridiplantae</taxon>
        <taxon>Streptophyta</taxon>
        <taxon>Embryophyta</taxon>
        <taxon>Tracheophyta</taxon>
        <taxon>Spermatophyta</taxon>
        <taxon>Magnoliopsida</taxon>
        <taxon>eudicotyledons</taxon>
        <taxon>Gunneridae</taxon>
        <taxon>Pentapetalae</taxon>
        <taxon>rosids</taxon>
        <taxon>fabids</taxon>
        <taxon>Fagales</taxon>
        <taxon>Juglandaceae</taxon>
        <taxon>Carya</taxon>
    </lineage>
</organism>
<name>A0A922IUP8_CARIL</name>
<accession>A0A922IUP8</accession>
<comment type="caution">
    <text evidence="2">The sequence shown here is derived from an EMBL/GenBank/DDBJ whole genome shotgun (WGS) entry which is preliminary data.</text>
</comment>
<gene>
    <name evidence="2" type="ORF">I3842_12G024200</name>
</gene>
<protein>
    <submittedName>
        <fullName evidence="2">Uncharacterized protein</fullName>
    </submittedName>
</protein>
<dbReference type="EMBL" id="CM031836">
    <property type="protein sequence ID" value="KAG6683631.1"/>
    <property type="molecule type" value="Genomic_DNA"/>
</dbReference>
<dbReference type="AlphaFoldDB" id="A0A922IUP8"/>
<keyword evidence="1" id="KW-0175">Coiled coil</keyword>
<evidence type="ECO:0000313" key="3">
    <source>
        <dbReference type="Proteomes" id="UP000811246"/>
    </source>
</evidence>
<sequence length="57" mass="6902">MGLLYYNYFKWADSGEKREKELVKIEAELLRKEEEIKKREEEIVKRGYSKVTNKHPA</sequence>
<evidence type="ECO:0000313" key="2">
    <source>
        <dbReference type="EMBL" id="KAG6683631.1"/>
    </source>
</evidence>
<dbReference type="Proteomes" id="UP000811246">
    <property type="component" value="Chromosome 12"/>
</dbReference>
<reference evidence="2" key="1">
    <citation type="submission" date="2021-01" db="EMBL/GenBank/DDBJ databases">
        <authorList>
            <person name="Lovell J.T."/>
            <person name="Bentley N."/>
            <person name="Bhattarai G."/>
            <person name="Jenkins J.W."/>
            <person name="Sreedasyam A."/>
            <person name="Alarcon Y."/>
            <person name="Bock C."/>
            <person name="Boston L."/>
            <person name="Carlson J."/>
            <person name="Cervantes K."/>
            <person name="Clermont K."/>
            <person name="Krom N."/>
            <person name="Kubenka K."/>
            <person name="Mamidi S."/>
            <person name="Mattison C."/>
            <person name="Monteros M."/>
            <person name="Pisani C."/>
            <person name="Plott C."/>
            <person name="Rajasekar S."/>
            <person name="Rhein H.S."/>
            <person name="Rohla C."/>
            <person name="Song M."/>
            <person name="Hilaire R.S."/>
            <person name="Shu S."/>
            <person name="Wells L."/>
            <person name="Wang X."/>
            <person name="Webber J."/>
            <person name="Heerema R.J."/>
            <person name="Klein P."/>
            <person name="Conner P."/>
            <person name="Grauke L."/>
            <person name="Grimwood J."/>
            <person name="Schmutz J."/>
            <person name="Randall J.J."/>
        </authorList>
    </citation>
    <scope>NUCLEOTIDE SEQUENCE</scope>
    <source>
        <tissue evidence="2">Leaf</tissue>
    </source>
</reference>